<feature type="domain" description="Peptidase S1" evidence="7">
    <location>
        <begin position="65"/>
        <end position="295"/>
    </location>
</feature>
<keyword evidence="6" id="KW-0732">Signal</keyword>
<feature type="chain" id="PRO_5045022932" evidence="6">
    <location>
        <begin position="22"/>
        <end position="321"/>
    </location>
</feature>
<dbReference type="Pfam" id="PF00089">
    <property type="entry name" value="Trypsin"/>
    <property type="match status" value="1"/>
</dbReference>
<reference evidence="8" key="1">
    <citation type="journal article" date="1997" name="Nucleic Acids Res.">
        <title>tRNAscan-SE: a program for improved detection of transfer RNA genes in genomic sequence.</title>
        <authorList>
            <person name="Lowe T.M."/>
            <person name="Eddy S.R."/>
        </authorList>
    </citation>
    <scope>NUCLEOTIDE SEQUENCE [LARGE SCALE GENOMIC DNA]</scope>
</reference>
<feature type="region of interest" description="Disordered" evidence="5">
    <location>
        <begin position="27"/>
        <end position="63"/>
    </location>
</feature>
<dbReference type="InterPro" id="IPR009003">
    <property type="entry name" value="Peptidase_S1_PA"/>
</dbReference>
<dbReference type="RefSeq" id="XP_017872017.1">
    <property type="nucleotide sequence ID" value="XM_018016528.1"/>
</dbReference>
<gene>
    <name evidence="9 10" type="primary">LOC108619772</name>
</gene>
<sequence>MARLWCTLSLIVIGLLLSGEATGEAGAGEELQGGHGNVSNGEVAEGEKHDKAVEGAPEDQQDGKIVNGTLAAQGEFPYILSLRRAKTGAHSCGATLLNSRWVLTAAHCVRGSKPEQLNLQYGSNQIDRNASQLAWIAAIHVHPGYEPEDKYIHDIALLQLKVPILYSRSVQPVRLPEPLQQIEENSSAVLAGWGLNATGGTLQVKLQKAQLHVFSDEECSRRHQTQLHRSQLCAGLPEGWKGQCSGDSGGPLLLPALDTQIGIVSWSVKPCTRPPYPGVFTEVSAYVDWIRQTVGRHDPQHSRLWIGNLIVAREPPPLDTN</sequence>
<evidence type="ECO:0000313" key="8">
    <source>
        <dbReference type="Proteomes" id="UP000694904"/>
    </source>
</evidence>
<dbReference type="SMART" id="SM00020">
    <property type="entry name" value="Tryp_SPc"/>
    <property type="match status" value="1"/>
</dbReference>
<evidence type="ECO:0000256" key="4">
    <source>
        <dbReference type="RuleBase" id="RU363034"/>
    </source>
</evidence>
<dbReference type="PROSITE" id="PS50240">
    <property type="entry name" value="TRYPSIN_DOM"/>
    <property type="match status" value="1"/>
</dbReference>
<dbReference type="PRINTS" id="PR00722">
    <property type="entry name" value="CHYMOTRYPSIN"/>
</dbReference>
<keyword evidence="8" id="KW-1185">Reference proteome</keyword>
<evidence type="ECO:0000256" key="1">
    <source>
        <dbReference type="ARBA" id="ARBA00022670"/>
    </source>
</evidence>
<reference evidence="8" key="2">
    <citation type="journal article" date="2016" name="G3 (Bethesda)">
        <title>Genome Evolution in Three Species of Cactophilic Drosophila.</title>
        <authorList>
            <person name="Sanchez-Flores A."/>
            <person name="Penazola F."/>
            <person name="Carpinteyro-Ponce J."/>
            <person name="Nazario-Yepiz N."/>
            <person name="Abreu-Goodger C."/>
            <person name="Machado C.A."/>
            <person name="Markow T.A."/>
        </authorList>
    </citation>
    <scope>NUCLEOTIDE SEQUENCE [LARGE SCALE GENOMIC DNA]</scope>
</reference>
<evidence type="ECO:0000256" key="5">
    <source>
        <dbReference type="SAM" id="MobiDB-lite"/>
    </source>
</evidence>
<proteinExistence type="predicted"/>
<dbReference type="Gene3D" id="2.40.10.10">
    <property type="entry name" value="Trypsin-like serine proteases"/>
    <property type="match status" value="1"/>
</dbReference>
<dbReference type="PROSITE" id="PS00135">
    <property type="entry name" value="TRYPSIN_SER"/>
    <property type="match status" value="1"/>
</dbReference>
<evidence type="ECO:0000256" key="3">
    <source>
        <dbReference type="ARBA" id="ARBA00023157"/>
    </source>
</evidence>
<reference evidence="9 10" key="3">
    <citation type="submission" date="2025-05" db="UniProtKB">
        <authorList>
            <consortium name="RefSeq"/>
        </authorList>
    </citation>
    <scope>IDENTIFICATION</scope>
    <source>
        <tissue evidence="9 10">Whole organism</tissue>
    </source>
</reference>
<keyword evidence="4" id="KW-0720">Serine protease</keyword>
<dbReference type="GeneID" id="108619772"/>
<dbReference type="InterPro" id="IPR043504">
    <property type="entry name" value="Peptidase_S1_PA_chymotrypsin"/>
</dbReference>
<name>A0ABM1PXT0_DROAR</name>
<dbReference type="InterPro" id="IPR033116">
    <property type="entry name" value="TRYPSIN_SER"/>
</dbReference>
<dbReference type="InterPro" id="IPR018114">
    <property type="entry name" value="TRYPSIN_HIS"/>
</dbReference>
<evidence type="ECO:0000313" key="10">
    <source>
        <dbReference type="RefSeq" id="XP_017872017.1"/>
    </source>
</evidence>
<dbReference type="PANTHER" id="PTHR24252:SF17">
    <property type="entry name" value="SUPPRESSOR OF TUMORIGENICITY 14 PROTEIN HOMOLOG-RELATED"/>
    <property type="match status" value="1"/>
</dbReference>
<dbReference type="PANTHER" id="PTHR24252">
    <property type="entry name" value="ACROSIN-RELATED"/>
    <property type="match status" value="1"/>
</dbReference>
<keyword evidence="3" id="KW-1015">Disulfide bond</keyword>
<accession>A0ABM1PXT0</accession>
<evidence type="ECO:0000256" key="6">
    <source>
        <dbReference type="SAM" id="SignalP"/>
    </source>
</evidence>
<keyword evidence="1 4" id="KW-0645">Protease</keyword>
<dbReference type="CDD" id="cd00190">
    <property type="entry name" value="Tryp_SPc"/>
    <property type="match status" value="1"/>
</dbReference>
<evidence type="ECO:0000256" key="2">
    <source>
        <dbReference type="ARBA" id="ARBA00022801"/>
    </source>
</evidence>
<dbReference type="PROSITE" id="PS00134">
    <property type="entry name" value="TRYPSIN_HIS"/>
    <property type="match status" value="1"/>
</dbReference>
<dbReference type="InterPro" id="IPR001314">
    <property type="entry name" value="Peptidase_S1A"/>
</dbReference>
<keyword evidence="2 4" id="KW-0378">Hydrolase</keyword>
<feature type="signal peptide" evidence="6">
    <location>
        <begin position="1"/>
        <end position="21"/>
    </location>
</feature>
<evidence type="ECO:0000313" key="9">
    <source>
        <dbReference type="RefSeq" id="XP_017872016.1"/>
    </source>
</evidence>
<protein>
    <submittedName>
        <fullName evidence="9 10">Trypsin-1</fullName>
    </submittedName>
</protein>
<dbReference type="RefSeq" id="XP_017872016.1">
    <property type="nucleotide sequence ID" value="XM_018016527.1"/>
</dbReference>
<dbReference type="Proteomes" id="UP000694904">
    <property type="component" value="Chromosome X"/>
</dbReference>
<dbReference type="SUPFAM" id="SSF50494">
    <property type="entry name" value="Trypsin-like serine proteases"/>
    <property type="match status" value="1"/>
</dbReference>
<dbReference type="InterPro" id="IPR001254">
    <property type="entry name" value="Trypsin_dom"/>
</dbReference>
<evidence type="ECO:0000259" key="7">
    <source>
        <dbReference type="PROSITE" id="PS50240"/>
    </source>
</evidence>
<organism evidence="8 9">
    <name type="scientific">Drosophila arizonae</name>
    <name type="common">Fruit fly</name>
    <dbReference type="NCBI Taxonomy" id="7263"/>
    <lineage>
        <taxon>Eukaryota</taxon>
        <taxon>Metazoa</taxon>
        <taxon>Ecdysozoa</taxon>
        <taxon>Arthropoda</taxon>
        <taxon>Hexapoda</taxon>
        <taxon>Insecta</taxon>
        <taxon>Pterygota</taxon>
        <taxon>Neoptera</taxon>
        <taxon>Endopterygota</taxon>
        <taxon>Diptera</taxon>
        <taxon>Brachycera</taxon>
        <taxon>Muscomorpha</taxon>
        <taxon>Ephydroidea</taxon>
        <taxon>Drosophilidae</taxon>
        <taxon>Drosophila</taxon>
    </lineage>
</organism>